<evidence type="ECO:0008006" key="4">
    <source>
        <dbReference type="Google" id="ProtNLM"/>
    </source>
</evidence>
<accession>A0ABR1W2V5</accession>
<keyword evidence="3" id="KW-1185">Reference proteome</keyword>
<feature type="compositionally biased region" description="Low complexity" evidence="1">
    <location>
        <begin position="39"/>
        <end position="48"/>
    </location>
</feature>
<feature type="compositionally biased region" description="Polar residues" evidence="1">
    <location>
        <begin position="293"/>
        <end position="306"/>
    </location>
</feature>
<sequence>MPIRDGSPPAPARSRDDSDEEDEDDDHKTARTNGKRNAGDSNSDPNSSNGGGGDAIPLMTSWAPAMFVPAKFDYTQPQQSVEEQEQLPPHQQLNNLLADLDAHAAVVRANHAWMVGREARRIQQDTIQTEARILEMGQPWPRSKRLEPTPSEEAELLRKMAAVPEEMQHQPQRRQSNPNTIPAFRRSSYERSNSNINSSNNNNNVAGSGTAAEPGATAKLASPYEVSMSFSYREVAALAVHPSDTPREAAVTSMLNVARNAMHTADWYSSVCQKRRNDKIRDHANQKAKSFAQYDTTGSSGNETANKSTPSSSAAPTKPASTSTSTSGGPKRRVSFGGLDGATDLGDDGGDMPMDLD</sequence>
<evidence type="ECO:0000256" key="1">
    <source>
        <dbReference type="SAM" id="MobiDB-lite"/>
    </source>
</evidence>
<evidence type="ECO:0000313" key="2">
    <source>
        <dbReference type="EMBL" id="KAK8077836.1"/>
    </source>
</evidence>
<organism evidence="2 3">
    <name type="scientific">Apiospora saccharicola</name>
    <dbReference type="NCBI Taxonomy" id="335842"/>
    <lineage>
        <taxon>Eukaryota</taxon>
        <taxon>Fungi</taxon>
        <taxon>Dikarya</taxon>
        <taxon>Ascomycota</taxon>
        <taxon>Pezizomycotina</taxon>
        <taxon>Sordariomycetes</taxon>
        <taxon>Xylariomycetidae</taxon>
        <taxon>Amphisphaeriales</taxon>
        <taxon>Apiosporaceae</taxon>
        <taxon>Apiospora</taxon>
    </lineage>
</organism>
<gene>
    <name evidence="2" type="ORF">PG996_004006</name>
</gene>
<reference evidence="2 3" key="1">
    <citation type="submission" date="2023-01" db="EMBL/GenBank/DDBJ databases">
        <title>Analysis of 21 Apiospora genomes using comparative genomics revels a genus with tremendous synthesis potential of carbohydrate active enzymes and secondary metabolites.</title>
        <authorList>
            <person name="Sorensen T."/>
        </authorList>
    </citation>
    <scope>NUCLEOTIDE SEQUENCE [LARGE SCALE GENOMIC DNA]</scope>
    <source>
        <strain evidence="2 3">CBS 83171</strain>
    </source>
</reference>
<feature type="compositionally biased region" description="Low complexity" evidence="1">
    <location>
        <begin position="307"/>
        <end position="327"/>
    </location>
</feature>
<dbReference type="Proteomes" id="UP001446871">
    <property type="component" value="Unassembled WGS sequence"/>
</dbReference>
<feature type="compositionally biased region" description="Acidic residues" evidence="1">
    <location>
        <begin position="345"/>
        <end position="357"/>
    </location>
</feature>
<name>A0ABR1W2V5_9PEZI</name>
<evidence type="ECO:0000313" key="3">
    <source>
        <dbReference type="Proteomes" id="UP001446871"/>
    </source>
</evidence>
<dbReference type="EMBL" id="JAQQWM010000002">
    <property type="protein sequence ID" value="KAK8077836.1"/>
    <property type="molecule type" value="Genomic_DNA"/>
</dbReference>
<feature type="region of interest" description="Disordered" evidence="1">
    <location>
        <begin position="283"/>
        <end position="357"/>
    </location>
</feature>
<feature type="region of interest" description="Disordered" evidence="1">
    <location>
        <begin position="189"/>
        <end position="210"/>
    </location>
</feature>
<feature type="region of interest" description="Disordered" evidence="1">
    <location>
        <begin position="1"/>
        <end position="57"/>
    </location>
</feature>
<comment type="caution">
    <text evidence="2">The sequence shown here is derived from an EMBL/GenBank/DDBJ whole genome shotgun (WGS) entry which is preliminary data.</text>
</comment>
<proteinExistence type="predicted"/>
<feature type="compositionally biased region" description="Low complexity" evidence="1">
    <location>
        <begin position="192"/>
        <end position="204"/>
    </location>
</feature>
<protein>
    <recommendedName>
        <fullName evidence="4">Transcriptional regulatory protein RXT2 N-terminal domain-containing protein</fullName>
    </recommendedName>
</protein>